<keyword evidence="6" id="KW-1185">Reference proteome</keyword>
<feature type="compositionally biased region" description="Polar residues" evidence="4">
    <location>
        <begin position="935"/>
        <end position="952"/>
    </location>
</feature>
<dbReference type="AlphaFoldDB" id="E4UX34"/>
<dbReference type="eggNOG" id="ENOG502RQ6G">
    <property type="taxonomic scope" value="Eukaryota"/>
</dbReference>
<dbReference type="PANTHER" id="PTHR46402">
    <property type="entry name" value="SET AND MYND DOMAIN-CONTAINING PROTEIN 5"/>
    <property type="match status" value="1"/>
</dbReference>
<dbReference type="STRING" id="535722.E4UX34"/>
<dbReference type="Gene3D" id="2.170.270.10">
    <property type="entry name" value="SET domain"/>
    <property type="match status" value="1"/>
</dbReference>
<evidence type="ECO:0000256" key="4">
    <source>
        <dbReference type="SAM" id="MobiDB-lite"/>
    </source>
</evidence>
<protein>
    <submittedName>
        <fullName evidence="5">SAP domain-containing protein</fullName>
    </submittedName>
</protein>
<feature type="compositionally biased region" description="Basic and acidic residues" evidence="4">
    <location>
        <begin position="186"/>
        <end position="202"/>
    </location>
</feature>
<feature type="compositionally biased region" description="Polar residues" evidence="4">
    <location>
        <begin position="881"/>
        <end position="904"/>
    </location>
</feature>
<evidence type="ECO:0000256" key="3">
    <source>
        <dbReference type="ARBA" id="ARBA00022691"/>
    </source>
</evidence>
<dbReference type="InParanoid" id="E4UX34"/>
<dbReference type="GO" id="GO:0032259">
    <property type="term" value="P:methylation"/>
    <property type="evidence" value="ECO:0007669"/>
    <property type="project" value="UniProtKB-KW"/>
</dbReference>
<feature type="region of interest" description="Disordered" evidence="4">
    <location>
        <begin position="844"/>
        <end position="1058"/>
    </location>
</feature>
<feature type="compositionally biased region" description="Basic residues" evidence="4">
    <location>
        <begin position="1045"/>
        <end position="1057"/>
    </location>
</feature>
<dbReference type="HOGENOM" id="CLU_009352_0_0_1"/>
<feature type="compositionally biased region" description="Basic and acidic residues" evidence="4">
    <location>
        <begin position="555"/>
        <end position="564"/>
    </location>
</feature>
<feature type="compositionally biased region" description="Pro residues" evidence="4">
    <location>
        <begin position="870"/>
        <end position="879"/>
    </location>
</feature>
<evidence type="ECO:0000256" key="2">
    <source>
        <dbReference type="ARBA" id="ARBA00022679"/>
    </source>
</evidence>
<evidence type="ECO:0000313" key="5">
    <source>
        <dbReference type="EMBL" id="EFR01834.1"/>
    </source>
</evidence>
<proteinExistence type="predicted"/>
<organism evidence="6">
    <name type="scientific">Arthroderma gypseum (strain ATCC MYA-4604 / CBS 118893)</name>
    <name type="common">Microsporum gypseum</name>
    <dbReference type="NCBI Taxonomy" id="535722"/>
    <lineage>
        <taxon>Eukaryota</taxon>
        <taxon>Fungi</taxon>
        <taxon>Dikarya</taxon>
        <taxon>Ascomycota</taxon>
        <taxon>Pezizomycotina</taxon>
        <taxon>Eurotiomycetes</taxon>
        <taxon>Eurotiomycetidae</taxon>
        <taxon>Onygenales</taxon>
        <taxon>Arthrodermataceae</taxon>
        <taxon>Nannizzia</taxon>
    </lineage>
</organism>
<feature type="compositionally biased region" description="Polar residues" evidence="4">
    <location>
        <begin position="1033"/>
        <end position="1044"/>
    </location>
</feature>
<dbReference type="InterPro" id="IPR046341">
    <property type="entry name" value="SET_dom_sf"/>
</dbReference>
<dbReference type="OMA" id="DMYTWAI"/>
<feature type="region of interest" description="Disordered" evidence="4">
    <location>
        <begin position="186"/>
        <end position="205"/>
    </location>
</feature>
<dbReference type="RefSeq" id="XP_003172245.1">
    <property type="nucleotide sequence ID" value="XM_003172197.1"/>
</dbReference>
<dbReference type="GO" id="GO:0045814">
    <property type="term" value="P:negative regulation of gene expression, epigenetic"/>
    <property type="evidence" value="ECO:0007669"/>
    <property type="project" value="TreeGrafter"/>
</dbReference>
<evidence type="ECO:0000313" key="6">
    <source>
        <dbReference type="Proteomes" id="UP000002669"/>
    </source>
</evidence>
<keyword evidence="3" id="KW-0949">S-adenosyl-L-methionine</keyword>
<dbReference type="GeneID" id="10027513"/>
<feature type="region of interest" description="Disordered" evidence="4">
    <location>
        <begin position="542"/>
        <end position="575"/>
    </location>
</feature>
<dbReference type="PANTHER" id="PTHR46402:SF2">
    <property type="entry name" value="HISTONE-LYSINE N-TRIMETHYLTRANSFERASE SMYD5"/>
    <property type="match status" value="1"/>
</dbReference>
<dbReference type="SUPFAM" id="SSF82199">
    <property type="entry name" value="SET domain"/>
    <property type="match status" value="1"/>
</dbReference>
<feature type="region of interest" description="Disordered" evidence="4">
    <location>
        <begin position="1070"/>
        <end position="1091"/>
    </location>
</feature>
<keyword evidence="2" id="KW-0808">Transferase</keyword>
<evidence type="ECO:0000256" key="1">
    <source>
        <dbReference type="ARBA" id="ARBA00022603"/>
    </source>
</evidence>
<keyword evidence="1" id="KW-0489">Methyltransferase</keyword>
<dbReference type="Proteomes" id="UP000002669">
    <property type="component" value="Unassembled WGS sequence"/>
</dbReference>
<sequence length="1091" mass="123803">MVERERIPDPTMPSPVNCPVPIGSDYAAPAYPGRPDLFDDIEWGPFPSEEDIKKAYKVWSIPNSTLKASHPLTNVPAACLVRNVYESILASPNLPILQENWAFIPPRDAERTDGWTYNEIFGTEPEVQEDSPDDSTSSILVQGHNPLTDTRYWTKAKLQPELRSRGIDANGVVAVLRQRLYDDERQRSEARGLHKSEGEDKGSFLPVQPLPEWGLKRESDHFLVKITTKSRLSALDMYTWSISLSPYNPTFWTSRAYLYYQMGHFDLAIGDAYRAQLLCEKLVNPLNRHAQPGFYIRIWDAIERHILQTPSNGRQFSPEVILLRKGNGVNSFIPLVRKAVHHIIVLSLLAMQCWEDYSATEPYLTTRLIMADRDKIAMTKRQGKLAQFIQSAGKEKRRNSREYFFERHYGFITCRQYPYDTYDAATALEKIADKLNEDMMKKSQAMVYRPAKIQVDIDGFNLSVYAYEDIRKGAVIYVDEPSIRGHLQPLFKPLKHYCENCMRQLNTNGSLSPSPTGKMAVQDSSCTCSSSTHAPLYWCSADTHSSESTGGRRRISAETDDGRRGNPSKRQKTSDVRVVKQELSCLDIAKSLYHNRACGKNWNWLHNAMRPNYWNSEFVPRELGSLSHSNEKHGTILSLLLREVFDITLLRRKTDNKPNLLAHEIDELMPTLLWPATGKNLPFSFAANIQVPFDILSCLGVNIFRDLSFDTWVIQLVLRKLLMSAIPWHALDEGRSEDIPESQLEIIKRTREISKLTPQESDLIIPTFPNLYVFPAVSVFKHACPPYHNVDWNWDTEIPNRLILHANRFIRHGEELVIRYTKAPLPKNTAVRLFGTICNCPGCGEEHSRSPETPDYFGFGTSDESQPESSPDPEPPAPLQGPSTSRWRSPEPNQDTTSGDNDTSPELRGRRNGGNLDGGADTDNQEQDELEDYKSSSQEESALQSNVNTYQGRTPFDYNQARESQLRNQTSDDDYQLAAQLVLETIPDNPQPESREGQHSQLREESHKSFSSTAARNSMPPPPQGLDPRPSLLNPSHAGSSQAPSRRRGGATVRHKGVIMSSYEYNQLIEREKQQAEQGRNQQKDRAGDNS</sequence>
<dbReference type="GO" id="GO:0042799">
    <property type="term" value="F:histone H4K20 methyltransferase activity"/>
    <property type="evidence" value="ECO:0007669"/>
    <property type="project" value="TreeGrafter"/>
</dbReference>
<dbReference type="OrthoDB" id="438641at2759"/>
<dbReference type="Gene3D" id="1.25.40.10">
    <property type="entry name" value="Tetratricopeptide repeat domain"/>
    <property type="match status" value="1"/>
</dbReference>
<reference evidence="6" key="1">
    <citation type="journal article" date="2012" name="MBio">
        <title>Comparative genome analysis of Trichophyton rubrum and related dermatophytes reveals candidate genes involved in infection.</title>
        <authorList>
            <person name="Martinez D.A."/>
            <person name="Oliver B.G."/>
            <person name="Graeser Y."/>
            <person name="Goldberg J.M."/>
            <person name="Li W."/>
            <person name="Martinez-Rossi N.M."/>
            <person name="Monod M."/>
            <person name="Shelest E."/>
            <person name="Barton R.C."/>
            <person name="Birch E."/>
            <person name="Brakhage A.A."/>
            <person name="Chen Z."/>
            <person name="Gurr S.J."/>
            <person name="Heiman D."/>
            <person name="Heitman J."/>
            <person name="Kosti I."/>
            <person name="Rossi A."/>
            <person name="Saif S."/>
            <person name="Samalova M."/>
            <person name="Saunders C.W."/>
            <person name="Shea T."/>
            <person name="Summerbell R.C."/>
            <person name="Xu J."/>
            <person name="Young S."/>
            <person name="Zeng Q."/>
            <person name="Birren B.W."/>
            <person name="Cuomo C.A."/>
            <person name="White T.C."/>
        </authorList>
    </citation>
    <scope>NUCLEOTIDE SEQUENCE [LARGE SCALE GENOMIC DNA]</scope>
    <source>
        <strain evidence="6">ATCC MYA-4604 / CBS 118893</strain>
    </source>
</reference>
<dbReference type="EMBL" id="DS989825">
    <property type="protein sequence ID" value="EFR01834.1"/>
    <property type="molecule type" value="Genomic_DNA"/>
</dbReference>
<feature type="compositionally biased region" description="Basic and acidic residues" evidence="4">
    <location>
        <begin position="993"/>
        <end position="1008"/>
    </location>
</feature>
<gene>
    <name evidence="5" type="ORF">MGYG_04833</name>
</gene>
<dbReference type="VEuPathDB" id="FungiDB:MGYG_04833"/>
<name>E4UX34_ARTGP</name>
<dbReference type="SUPFAM" id="SSF48452">
    <property type="entry name" value="TPR-like"/>
    <property type="match status" value="1"/>
</dbReference>
<feature type="compositionally biased region" description="Basic and acidic residues" evidence="4">
    <location>
        <begin position="1082"/>
        <end position="1091"/>
    </location>
</feature>
<accession>E4UX34</accession>
<dbReference type="InterPro" id="IPR011990">
    <property type="entry name" value="TPR-like_helical_dom_sf"/>
</dbReference>